<protein>
    <recommendedName>
        <fullName evidence="3">Roadblock/LC7 domain-containing protein</fullName>
    </recommendedName>
</protein>
<name>A0A8A4TUK2_SULCO</name>
<dbReference type="RefSeq" id="WP_237379836.1">
    <property type="nucleotide sequence ID" value="NZ_CP071793.1"/>
</dbReference>
<evidence type="ECO:0000313" key="1">
    <source>
        <dbReference type="EMBL" id="QTD50205.1"/>
    </source>
</evidence>
<sequence>MSELRMSDLSKIDGLIGGCLVDVSSGMVLGQIIINNKLDIEVAAAGNTAVVIAKRKTITSLGLENDIEDILITLSDQYHIIRPLQGNEDLFLYIAMERDKANLAMARHKLRGFEKSLDFS</sequence>
<dbReference type="Proteomes" id="UP000663929">
    <property type="component" value="Chromosome"/>
</dbReference>
<keyword evidence="2" id="KW-1185">Reference proteome</keyword>
<accession>A0A8A4TUK2</accession>
<gene>
    <name evidence="1" type="ORF">J3U87_31860</name>
</gene>
<evidence type="ECO:0008006" key="3">
    <source>
        <dbReference type="Google" id="ProtNLM"/>
    </source>
</evidence>
<dbReference type="EMBL" id="CP071793">
    <property type="protein sequence ID" value="QTD50205.1"/>
    <property type="molecule type" value="Genomic_DNA"/>
</dbReference>
<dbReference type="KEGG" id="scor:J3U87_31860"/>
<proteinExistence type="predicted"/>
<dbReference type="AlphaFoldDB" id="A0A8A4TUK2"/>
<organism evidence="1 2">
    <name type="scientific">Sulfidibacter corallicola</name>
    <dbReference type="NCBI Taxonomy" id="2818388"/>
    <lineage>
        <taxon>Bacteria</taxon>
        <taxon>Pseudomonadati</taxon>
        <taxon>Acidobacteriota</taxon>
        <taxon>Holophagae</taxon>
        <taxon>Acanthopleuribacterales</taxon>
        <taxon>Acanthopleuribacteraceae</taxon>
        <taxon>Sulfidibacter</taxon>
    </lineage>
</organism>
<evidence type="ECO:0000313" key="2">
    <source>
        <dbReference type="Proteomes" id="UP000663929"/>
    </source>
</evidence>
<reference evidence="1" key="1">
    <citation type="submission" date="2021-03" db="EMBL/GenBank/DDBJ databases">
        <title>Acanthopleuribacteraceae sp. M133.</title>
        <authorList>
            <person name="Wang G."/>
        </authorList>
    </citation>
    <scope>NUCLEOTIDE SEQUENCE</scope>
    <source>
        <strain evidence="1">M133</strain>
    </source>
</reference>